<dbReference type="Proteomes" id="UP000516072">
    <property type="component" value="Chromosome"/>
</dbReference>
<sequence length="203" mass="23024">MSTPSILLAPIAAIINTILQYHPNHNQRLINLSGKYLKVELTDLQIEIFIKITASNIELSTFTEAIPKATLSGTTLAFLKTAVSYAQSPKILFTGDIQIHGDVEFIQQLKQFVQESNLDWEEILSKYTGDILAYQISSNVRYVKSWGSNTVKALSQSLTEYLHEEIQLLPNHGEVIHFLDTVDHLRAQLNRLEARIQRLTHQL</sequence>
<organism evidence="3 4">
    <name type="scientific">Candidatus Nitrosacidococcus tergens</name>
    <dbReference type="NCBI Taxonomy" id="553981"/>
    <lineage>
        <taxon>Bacteria</taxon>
        <taxon>Pseudomonadati</taxon>
        <taxon>Pseudomonadota</taxon>
        <taxon>Gammaproteobacteria</taxon>
        <taxon>Chromatiales</taxon>
        <taxon>Chromatiaceae</taxon>
        <taxon>Candidatus Nitrosacidococcus</taxon>
    </lineage>
</organism>
<accession>A0A7G1Q7U9</accession>
<keyword evidence="1" id="KW-0963">Cytoplasm</keyword>
<evidence type="ECO:0000313" key="3">
    <source>
        <dbReference type="EMBL" id="CAB1274766.1"/>
    </source>
</evidence>
<dbReference type="InterPro" id="IPR038989">
    <property type="entry name" value="UbiJ"/>
</dbReference>
<comment type="function">
    <text evidence="1">Required for ubiquinone (coenzyme Q) biosynthesis. Binds hydrophobic ubiquinone biosynthetic intermediates via its SCP2 domain and is essential for the stability of the Ubi complex. May constitute a docking platform where Ubi enzymes assemble and access their SCP2-bound polyprenyl substrates.</text>
</comment>
<keyword evidence="1" id="KW-0831">Ubiquinone biosynthesis</keyword>
<dbReference type="InterPro" id="IPR036527">
    <property type="entry name" value="SCP2_sterol-bd_dom_sf"/>
</dbReference>
<dbReference type="Pfam" id="PF02036">
    <property type="entry name" value="SCP2"/>
    <property type="match status" value="1"/>
</dbReference>
<protein>
    <recommendedName>
        <fullName evidence="1">Ubiquinone biosynthesis accessory factor UbiJ</fullName>
    </recommendedName>
</protein>
<comment type="pathway">
    <text evidence="1">Cofactor biosynthesis; ubiquinone biosynthesis.</text>
</comment>
<dbReference type="EMBL" id="LR778175">
    <property type="protein sequence ID" value="CAB1274766.1"/>
    <property type="molecule type" value="Genomic_DNA"/>
</dbReference>
<dbReference type="PANTHER" id="PTHR38693:SF1">
    <property type="entry name" value="UBIQUINONE BIOSYNTHESIS ACCESSORY FACTOR UBIJ"/>
    <property type="match status" value="1"/>
</dbReference>
<dbReference type="HAMAP" id="MF_02215">
    <property type="entry name" value="UbiJ"/>
    <property type="match status" value="1"/>
</dbReference>
<feature type="domain" description="SCP2" evidence="2">
    <location>
        <begin position="15"/>
        <end position="113"/>
    </location>
</feature>
<comment type="similarity">
    <text evidence="1">Belongs to the UbiJ family.</text>
</comment>
<keyword evidence="4" id="KW-1185">Reference proteome</keyword>
<evidence type="ECO:0000313" key="4">
    <source>
        <dbReference type="Proteomes" id="UP000516072"/>
    </source>
</evidence>
<dbReference type="SUPFAM" id="SSF55718">
    <property type="entry name" value="SCP-like"/>
    <property type="match status" value="1"/>
</dbReference>
<dbReference type="AlphaFoldDB" id="A0A7G1Q7U9"/>
<proteinExistence type="inferred from homology"/>
<evidence type="ECO:0000259" key="2">
    <source>
        <dbReference type="Pfam" id="PF02036"/>
    </source>
</evidence>
<dbReference type="GO" id="GO:0006744">
    <property type="term" value="P:ubiquinone biosynthetic process"/>
    <property type="evidence" value="ECO:0007669"/>
    <property type="project" value="UniProtKB-UniRule"/>
</dbReference>
<dbReference type="InterPro" id="IPR003033">
    <property type="entry name" value="SCP2_sterol-bd_dom"/>
</dbReference>
<dbReference type="PANTHER" id="PTHR38693">
    <property type="entry name" value="UBIQUINONE BIOSYNTHESIS PROTEIN UBIJ"/>
    <property type="match status" value="1"/>
</dbReference>
<comment type="subcellular location">
    <subcellularLocation>
        <location evidence="1">Cytoplasm</location>
    </subcellularLocation>
</comment>
<name>A0A7G1Q7U9_9GAMM</name>
<evidence type="ECO:0000256" key="1">
    <source>
        <dbReference type="HAMAP-Rule" id="MF_02215"/>
    </source>
</evidence>
<reference evidence="3 4" key="1">
    <citation type="submission" date="2020-03" db="EMBL/GenBank/DDBJ databases">
        <authorList>
            <person name="Picone N."/>
        </authorList>
    </citation>
    <scope>NUCLEOTIDE SEQUENCE [LARGE SCALE GENOMIC DNA]</scope>
    <source>
        <strain evidence="3">NSCAC1</strain>
    </source>
</reference>
<dbReference type="RefSeq" id="WP_197744698.1">
    <property type="nucleotide sequence ID" value="NZ_LR778175.1"/>
</dbReference>
<dbReference type="KEGG" id="ntg:NSCAC_0333"/>
<dbReference type="GO" id="GO:0005737">
    <property type="term" value="C:cytoplasm"/>
    <property type="evidence" value="ECO:0007669"/>
    <property type="project" value="UniProtKB-SubCell"/>
</dbReference>
<gene>
    <name evidence="1" type="primary">ubiJ</name>
    <name evidence="3" type="ORF">NSCAC_0333</name>
</gene>
<dbReference type="UniPathway" id="UPA00232"/>